<organism evidence="1 2">
    <name type="scientific">Citrobacter koseri</name>
    <name type="common">Citrobacter diversus</name>
    <dbReference type="NCBI Taxonomy" id="545"/>
    <lineage>
        <taxon>Bacteria</taxon>
        <taxon>Pseudomonadati</taxon>
        <taxon>Pseudomonadota</taxon>
        <taxon>Gammaproteobacteria</taxon>
        <taxon>Enterobacterales</taxon>
        <taxon>Enterobacteriaceae</taxon>
        <taxon>Citrobacter</taxon>
    </lineage>
</organism>
<dbReference type="EMBL" id="UAVY01000001">
    <property type="protein sequence ID" value="SQB20542.1"/>
    <property type="molecule type" value="Genomic_DNA"/>
</dbReference>
<name>A0A2X2UQC0_CITKO</name>
<proteinExistence type="predicted"/>
<reference evidence="1 2" key="1">
    <citation type="submission" date="2018-06" db="EMBL/GenBank/DDBJ databases">
        <authorList>
            <consortium name="Pathogen Informatics"/>
            <person name="Doyle S."/>
        </authorList>
    </citation>
    <scope>NUCLEOTIDE SEQUENCE [LARGE SCALE GENOMIC DNA]</scope>
    <source>
        <strain evidence="1 2">NCTC10786</strain>
    </source>
</reference>
<evidence type="ECO:0000313" key="2">
    <source>
        <dbReference type="Proteomes" id="UP000251584"/>
    </source>
</evidence>
<dbReference type="AlphaFoldDB" id="A0A2X2UQC0"/>
<protein>
    <submittedName>
        <fullName evidence="1">TonB-dependent copper receptor</fullName>
    </submittedName>
</protein>
<keyword evidence="1" id="KW-0675">Receptor</keyword>
<sequence length="125" mass="14214">MALGWTPDKDTLLEMTAGKGDGEARYAGRSMDGSRFRRESLGMRFEKSGIGEVFDKLEANIYYNYANHVMDNYLAARSRHEYVRKHGFGDGTRFCHAFDEYANGNATGSPYRWRTDDGNVVVVRL</sequence>
<dbReference type="Proteomes" id="UP000251584">
    <property type="component" value="Unassembled WGS sequence"/>
</dbReference>
<accession>A0A2X2UQC0</accession>
<gene>
    <name evidence="1" type="ORF">NCTC10786_00016</name>
</gene>
<evidence type="ECO:0000313" key="1">
    <source>
        <dbReference type="EMBL" id="SQB20542.1"/>
    </source>
</evidence>